<dbReference type="PANTHER" id="PTHR47937">
    <property type="entry name" value="PLASTID TRANSCRIPTIONALLY ACTIVE CHROMOSOME 2-LIKE PROTEIN"/>
    <property type="match status" value="1"/>
</dbReference>
<dbReference type="Pfam" id="PF01535">
    <property type="entry name" value="PPR"/>
    <property type="match status" value="1"/>
</dbReference>
<name>A0A087H5D0_ARAAL</name>
<dbReference type="InterPro" id="IPR011990">
    <property type="entry name" value="TPR-like_helical_dom_sf"/>
</dbReference>
<organism evidence="3 4">
    <name type="scientific">Arabis alpina</name>
    <name type="common">Alpine rock-cress</name>
    <dbReference type="NCBI Taxonomy" id="50452"/>
    <lineage>
        <taxon>Eukaryota</taxon>
        <taxon>Viridiplantae</taxon>
        <taxon>Streptophyta</taxon>
        <taxon>Embryophyta</taxon>
        <taxon>Tracheophyta</taxon>
        <taxon>Spermatophyta</taxon>
        <taxon>Magnoliopsida</taxon>
        <taxon>eudicotyledons</taxon>
        <taxon>Gunneridae</taxon>
        <taxon>Pentapetalae</taxon>
        <taxon>rosids</taxon>
        <taxon>malvids</taxon>
        <taxon>Brassicales</taxon>
        <taxon>Brassicaceae</taxon>
        <taxon>Arabideae</taxon>
        <taxon>Arabis</taxon>
    </lineage>
</organism>
<dbReference type="OrthoDB" id="1088755at2759"/>
<evidence type="ECO:0008006" key="5">
    <source>
        <dbReference type="Google" id="ProtNLM"/>
    </source>
</evidence>
<reference evidence="4" key="1">
    <citation type="journal article" date="2015" name="Nat. Plants">
        <title>Genome expansion of Arabis alpina linked with retrotransposition and reduced symmetric DNA methylation.</title>
        <authorList>
            <person name="Willing E.M."/>
            <person name="Rawat V."/>
            <person name="Mandakova T."/>
            <person name="Maumus F."/>
            <person name="James G.V."/>
            <person name="Nordstroem K.J."/>
            <person name="Becker C."/>
            <person name="Warthmann N."/>
            <person name="Chica C."/>
            <person name="Szarzynska B."/>
            <person name="Zytnicki M."/>
            <person name="Albani M.C."/>
            <person name="Kiefer C."/>
            <person name="Bergonzi S."/>
            <person name="Castaings L."/>
            <person name="Mateos J.L."/>
            <person name="Berns M.C."/>
            <person name="Bujdoso N."/>
            <person name="Piofczyk T."/>
            <person name="de Lorenzo L."/>
            <person name="Barrero-Sicilia C."/>
            <person name="Mateos I."/>
            <person name="Piednoel M."/>
            <person name="Hagmann J."/>
            <person name="Chen-Min-Tao R."/>
            <person name="Iglesias-Fernandez R."/>
            <person name="Schuster S.C."/>
            <person name="Alonso-Blanco C."/>
            <person name="Roudier F."/>
            <person name="Carbonero P."/>
            <person name="Paz-Ares J."/>
            <person name="Davis S.J."/>
            <person name="Pecinka A."/>
            <person name="Quesneville H."/>
            <person name="Colot V."/>
            <person name="Lysak M.A."/>
            <person name="Weigel D."/>
            <person name="Coupland G."/>
            <person name="Schneeberger K."/>
        </authorList>
    </citation>
    <scope>NUCLEOTIDE SEQUENCE [LARGE SCALE GENOMIC DNA]</scope>
    <source>
        <strain evidence="4">cv. Pajares</strain>
    </source>
</reference>
<dbReference type="Pfam" id="PF13041">
    <property type="entry name" value="PPR_2"/>
    <property type="match status" value="1"/>
</dbReference>
<dbReference type="eggNOG" id="KOG4197">
    <property type="taxonomic scope" value="Eukaryota"/>
</dbReference>
<dbReference type="EMBL" id="CM002872">
    <property type="protein sequence ID" value="KFK37332.1"/>
    <property type="molecule type" value="Genomic_DNA"/>
</dbReference>
<gene>
    <name evidence="3" type="ordered locus">AALP_Aa4g242900</name>
</gene>
<dbReference type="Gramene" id="KFK37332">
    <property type="protein sequence ID" value="KFK37332"/>
    <property type="gene ID" value="AALP_AA4G242900"/>
</dbReference>
<sequence length="214" mass="24052">MFHLRLRSSNAISAPIRLIFSNNLSSLPNSSAASVQYPIPRDPSSRPLPPHKEFMWKLDWCASHIHTRVMMMIKLSNLDAAADQSRLTVLAARSRSSSSSIATTTRTCDAIIGAMCSAGRYSDAFDYFHYFFNVSNLKPNVSCCNHIIGALCHQGRVDEAVQFYRHLLTESSFTPNEETYIFLVKGLVDVRRIKEAEDLIIEVMSSEADWCSII</sequence>
<evidence type="ECO:0000256" key="2">
    <source>
        <dbReference type="PROSITE-ProRule" id="PRU00708"/>
    </source>
</evidence>
<dbReference type="PROSITE" id="PS51375">
    <property type="entry name" value="PPR"/>
    <property type="match status" value="1"/>
</dbReference>
<proteinExistence type="predicted"/>
<keyword evidence="1" id="KW-0677">Repeat</keyword>
<feature type="repeat" description="PPR" evidence="2">
    <location>
        <begin position="140"/>
        <end position="175"/>
    </location>
</feature>
<keyword evidence="4" id="KW-1185">Reference proteome</keyword>
<dbReference type="InterPro" id="IPR052308">
    <property type="entry name" value="PPR_domain-containing"/>
</dbReference>
<evidence type="ECO:0000313" key="4">
    <source>
        <dbReference type="Proteomes" id="UP000029120"/>
    </source>
</evidence>
<dbReference type="NCBIfam" id="TIGR00756">
    <property type="entry name" value="PPR"/>
    <property type="match status" value="2"/>
</dbReference>
<dbReference type="InterPro" id="IPR002885">
    <property type="entry name" value="PPR_rpt"/>
</dbReference>
<dbReference type="AlphaFoldDB" id="A0A087H5D0"/>
<dbReference type="PANTHER" id="PTHR47937:SF2">
    <property type="entry name" value="PENTATRICOPEPTIDE (PPR) REPEAT-CONTAINING PROTEIN, PF01535'-RELATED"/>
    <property type="match status" value="1"/>
</dbReference>
<evidence type="ECO:0000313" key="3">
    <source>
        <dbReference type="EMBL" id="KFK37332.1"/>
    </source>
</evidence>
<dbReference type="Gene3D" id="1.25.40.10">
    <property type="entry name" value="Tetratricopeptide repeat domain"/>
    <property type="match status" value="1"/>
</dbReference>
<accession>A0A087H5D0</accession>
<evidence type="ECO:0000256" key="1">
    <source>
        <dbReference type="ARBA" id="ARBA00022737"/>
    </source>
</evidence>
<dbReference type="Proteomes" id="UP000029120">
    <property type="component" value="Chromosome 4"/>
</dbReference>
<protein>
    <recommendedName>
        <fullName evidence="5">Pentatricopeptide repeat-containing protein</fullName>
    </recommendedName>
</protein>